<feature type="domain" description="C2H2-type" evidence="16">
    <location>
        <begin position="285"/>
        <end position="312"/>
    </location>
</feature>
<dbReference type="GO" id="GO:0003677">
    <property type="term" value="F:DNA binding"/>
    <property type="evidence" value="ECO:0007669"/>
    <property type="project" value="UniProtKB-KW"/>
</dbReference>
<dbReference type="GO" id="GO:0007601">
    <property type="term" value="P:visual perception"/>
    <property type="evidence" value="ECO:0007669"/>
    <property type="project" value="UniProtKB-KW"/>
</dbReference>
<dbReference type="GO" id="GO:0005634">
    <property type="term" value="C:nucleus"/>
    <property type="evidence" value="ECO:0007669"/>
    <property type="project" value="UniProtKB-SubCell"/>
</dbReference>
<evidence type="ECO:0000256" key="5">
    <source>
        <dbReference type="ARBA" id="ARBA00022771"/>
    </source>
</evidence>
<dbReference type="EMBL" id="LR910924">
    <property type="protein sequence ID" value="CAD7254658.1"/>
    <property type="molecule type" value="Genomic_DNA"/>
</dbReference>
<dbReference type="EMBL" id="CAJPEV010011406">
    <property type="protein sequence ID" value="CAG0906238.1"/>
    <property type="molecule type" value="Genomic_DNA"/>
</dbReference>
<name>A0A7R9AI41_9CRUS</name>
<keyword evidence="7" id="KW-0805">Transcription regulation</keyword>
<evidence type="ECO:0000259" key="16">
    <source>
        <dbReference type="PROSITE" id="PS50157"/>
    </source>
</evidence>
<accession>A0A7R9AI41</accession>
<evidence type="ECO:0000256" key="3">
    <source>
        <dbReference type="ARBA" id="ARBA00022723"/>
    </source>
</evidence>
<dbReference type="SMART" id="SM00614">
    <property type="entry name" value="ZnF_BED"/>
    <property type="match status" value="2"/>
</dbReference>
<evidence type="ECO:0000256" key="6">
    <source>
        <dbReference type="ARBA" id="ARBA00022833"/>
    </source>
</evidence>
<dbReference type="FunFam" id="3.30.160.60:FF:000325">
    <property type="entry name" value="ZFP90 zinc finger protein"/>
    <property type="match status" value="1"/>
</dbReference>
<dbReference type="FunFam" id="3.30.160.60:FF:001159">
    <property type="entry name" value="Protein glass"/>
    <property type="match status" value="1"/>
</dbReference>
<evidence type="ECO:0000256" key="12">
    <source>
        <dbReference type="ARBA" id="ARBA00058744"/>
    </source>
</evidence>
<evidence type="ECO:0000256" key="1">
    <source>
        <dbReference type="ARBA" id="ARBA00004123"/>
    </source>
</evidence>
<keyword evidence="5 14" id="KW-0863">Zinc-finger</keyword>
<feature type="compositionally biased region" description="Basic and acidic residues" evidence="15">
    <location>
        <begin position="151"/>
        <end position="164"/>
    </location>
</feature>
<keyword evidence="6" id="KW-0862">Zinc</keyword>
<protein>
    <recommendedName>
        <fullName evidence="13">Protein glass</fullName>
    </recommendedName>
</protein>
<feature type="domain" description="C2H2-type" evidence="16">
    <location>
        <begin position="257"/>
        <end position="284"/>
    </location>
</feature>
<dbReference type="InterPro" id="IPR013087">
    <property type="entry name" value="Znf_C2H2_type"/>
</dbReference>
<dbReference type="FunFam" id="3.30.160.60:FF:000145">
    <property type="entry name" value="Zinc finger protein 574"/>
    <property type="match status" value="1"/>
</dbReference>
<evidence type="ECO:0000256" key="11">
    <source>
        <dbReference type="ARBA" id="ARBA00023305"/>
    </source>
</evidence>
<dbReference type="Gene3D" id="3.30.160.60">
    <property type="entry name" value="Classic Zinc Finger"/>
    <property type="match status" value="5"/>
</dbReference>
<comment type="subcellular location">
    <subcellularLocation>
        <location evidence="1">Nucleus</location>
    </subcellularLocation>
</comment>
<evidence type="ECO:0000256" key="7">
    <source>
        <dbReference type="ARBA" id="ARBA00023015"/>
    </source>
</evidence>
<evidence type="ECO:0000313" key="17">
    <source>
        <dbReference type="EMBL" id="CAD7254658.1"/>
    </source>
</evidence>
<proteinExistence type="predicted"/>
<evidence type="ECO:0000256" key="14">
    <source>
        <dbReference type="PROSITE-ProRule" id="PRU00042"/>
    </source>
</evidence>
<dbReference type="FunFam" id="3.30.160.60:FF:000875">
    <property type="entry name" value="zinc finger protein 236 isoform X7"/>
    <property type="match status" value="1"/>
</dbReference>
<dbReference type="SUPFAM" id="SSF57667">
    <property type="entry name" value="beta-beta-alpha zinc fingers"/>
    <property type="match status" value="3"/>
</dbReference>
<feature type="domain" description="C2H2-type" evidence="16">
    <location>
        <begin position="229"/>
        <end position="256"/>
    </location>
</feature>
<dbReference type="GO" id="GO:0008270">
    <property type="term" value="F:zinc ion binding"/>
    <property type="evidence" value="ECO:0007669"/>
    <property type="project" value="UniProtKB-KW"/>
</dbReference>
<keyword evidence="9" id="KW-0804">Transcription</keyword>
<gene>
    <name evidence="17" type="ORF">DSTB1V02_LOCUS14404</name>
</gene>
<dbReference type="SMART" id="SM00355">
    <property type="entry name" value="ZnF_C2H2"/>
    <property type="match status" value="5"/>
</dbReference>
<keyword evidence="3" id="KW-0479">Metal-binding</keyword>
<keyword evidence="8" id="KW-0238">DNA-binding</keyword>
<dbReference type="Proteomes" id="UP000677054">
    <property type="component" value="Unassembled WGS sequence"/>
</dbReference>
<feature type="domain" description="C2H2-type" evidence="16">
    <location>
        <begin position="173"/>
        <end position="200"/>
    </location>
</feature>
<dbReference type="PANTHER" id="PTHR24394:SF29">
    <property type="entry name" value="MYONEURIN"/>
    <property type="match status" value="1"/>
</dbReference>
<dbReference type="AlphaFoldDB" id="A0A7R9AI41"/>
<feature type="domain" description="C2H2-type" evidence="16">
    <location>
        <begin position="201"/>
        <end position="228"/>
    </location>
</feature>
<sequence length="312" mass="33367">MELHGSKERMEEPQDVILSLRHQMSPQTMYSALGHSPPGVSCTIHSPSGGFFGAGGGGGGGGYMGEGQGGPGHHPGAAFSPAAMSVNVSMTLASPYRENHINHQLTLGGSGGGLYCSPLHPSQQAQLQPYAEFLNGDSSSSSAGAEACGFAEDKRKGTGEDRLSPSDQGTGSNVCRICGKSYARPSTLKTHLRTHSGERPFRCGQCNKSFSQAANLTAHVRTHSGEKPFRCGICDRRFSQSSSVTTHLRTHSGDRPYRCRLCRKAFADSSTLTKHLRIHSGEKPYQCHLCLLRFSQSGNLNRHMRVHAANGS</sequence>
<dbReference type="InterPro" id="IPR036236">
    <property type="entry name" value="Znf_C2H2_sf"/>
</dbReference>
<keyword evidence="10" id="KW-0539">Nucleus</keyword>
<evidence type="ECO:0000256" key="8">
    <source>
        <dbReference type="ARBA" id="ARBA00023125"/>
    </source>
</evidence>
<evidence type="ECO:0000256" key="4">
    <source>
        <dbReference type="ARBA" id="ARBA00022737"/>
    </source>
</evidence>
<reference evidence="17" key="1">
    <citation type="submission" date="2020-11" db="EMBL/GenBank/DDBJ databases">
        <authorList>
            <person name="Tran Van P."/>
        </authorList>
    </citation>
    <scope>NUCLEOTIDE SEQUENCE</scope>
</reference>
<evidence type="ECO:0000256" key="15">
    <source>
        <dbReference type="SAM" id="MobiDB-lite"/>
    </source>
</evidence>
<dbReference type="PROSITE" id="PS50157">
    <property type="entry name" value="ZINC_FINGER_C2H2_2"/>
    <property type="match status" value="5"/>
</dbReference>
<dbReference type="GO" id="GO:0000981">
    <property type="term" value="F:DNA-binding transcription factor activity, RNA polymerase II-specific"/>
    <property type="evidence" value="ECO:0007669"/>
    <property type="project" value="TreeGrafter"/>
</dbReference>
<evidence type="ECO:0000256" key="2">
    <source>
        <dbReference type="ARBA" id="ARBA00022606"/>
    </source>
</evidence>
<evidence type="ECO:0000313" key="18">
    <source>
        <dbReference type="Proteomes" id="UP000677054"/>
    </source>
</evidence>
<comment type="function">
    <text evidence="12">Transcription factor required for gene expression specific to photoreceptor cells.</text>
</comment>
<dbReference type="PANTHER" id="PTHR24394">
    <property type="entry name" value="ZINC FINGER PROTEIN"/>
    <property type="match status" value="1"/>
</dbReference>
<evidence type="ECO:0000256" key="13">
    <source>
        <dbReference type="ARBA" id="ARBA00067600"/>
    </source>
</evidence>
<evidence type="ECO:0000256" key="9">
    <source>
        <dbReference type="ARBA" id="ARBA00023163"/>
    </source>
</evidence>
<dbReference type="FunFam" id="3.30.160.60:FF:000310">
    <property type="entry name" value="GLIS family zinc finger 2"/>
    <property type="match status" value="1"/>
</dbReference>
<keyword evidence="2" id="KW-0716">Sensory transduction</keyword>
<evidence type="ECO:0000256" key="10">
    <source>
        <dbReference type="ARBA" id="ARBA00023242"/>
    </source>
</evidence>
<dbReference type="Pfam" id="PF00096">
    <property type="entry name" value="zf-C2H2"/>
    <property type="match status" value="5"/>
</dbReference>
<feature type="region of interest" description="Disordered" evidence="15">
    <location>
        <begin position="144"/>
        <end position="170"/>
    </location>
</feature>
<dbReference type="PROSITE" id="PS00028">
    <property type="entry name" value="ZINC_FINGER_C2H2_1"/>
    <property type="match status" value="5"/>
</dbReference>
<keyword evidence="4" id="KW-0677">Repeat</keyword>
<dbReference type="OrthoDB" id="5978418at2759"/>
<organism evidence="17">
    <name type="scientific">Darwinula stevensoni</name>
    <dbReference type="NCBI Taxonomy" id="69355"/>
    <lineage>
        <taxon>Eukaryota</taxon>
        <taxon>Metazoa</taxon>
        <taxon>Ecdysozoa</taxon>
        <taxon>Arthropoda</taxon>
        <taxon>Crustacea</taxon>
        <taxon>Oligostraca</taxon>
        <taxon>Ostracoda</taxon>
        <taxon>Podocopa</taxon>
        <taxon>Podocopida</taxon>
        <taxon>Darwinulocopina</taxon>
        <taxon>Darwinuloidea</taxon>
        <taxon>Darwinulidae</taxon>
        <taxon>Darwinula</taxon>
    </lineage>
</organism>
<keyword evidence="18" id="KW-1185">Reference proteome</keyword>
<keyword evidence="11" id="KW-0844">Vision</keyword>